<dbReference type="AlphaFoldDB" id="A0AAV6XQX6"/>
<feature type="region of interest" description="Disordered" evidence="1">
    <location>
        <begin position="830"/>
        <end position="872"/>
    </location>
</feature>
<gene>
    <name evidence="2" type="ORF">BUALT_Bualt06G0139400</name>
</gene>
<dbReference type="PANTHER" id="PTHR34361">
    <property type="entry name" value="OS08G0157800 PROTEIN"/>
    <property type="match status" value="1"/>
</dbReference>
<accession>A0AAV6XQX6</accession>
<dbReference type="PANTHER" id="PTHR34361:SF2">
    <property type="entry name" value="OS08G0157800 PROTEIN"/>
    <property type="match status" value="1"/>
</dbReference>
<feature type="compositionally biased region" description="Polar residues" evidence="1">
    <location>
        <begin position="349"/>
        <end position="361"/>
    </location>
</feature>
<feature type="compositionally biased region" description="Low complexity" evidence="1">
    <location>
        <begin position="854"/>
        <end position="869"/>
    </location>
</feature>
<sequence length="1108" mass="122045">MMGLGPMGIGVGGGNSSSSISTSNLSASAPPFSVDRLNPNSNSNPNRHYQESPYLVEQYSHTWQYAHPSAPGPDLVISSTGISSAPLYDDYQFSASASVSKPSTHWSDTSPSLKASGSAYGYGGEVDPYYSPYVPPMVGEGSSVVEDNGPRYSVLATSGLSVSSQIDYTPSLFDLEYGRQWVDCLGFDDGKRAKRVELDGSLFSEKANAGDSISFKNQLNQGACGGEYWNKSKDDFGAPYQKFNQVSDLEVNAGSLRMRPIEDQSCLEENLGFLSYESSKNKTHIPASNSTYPESNPLLKSFEMQDNFSNYRNAFDPYKKCVRTDSPFTGPISVIRSSPAVVIRPPPASNGNIGQSFVSRTPTRKEDSSKLKGSGLKLSSEISEDSYEENLYNFSKQGSDQIFMSSNSVKEPSTALHTKDAYDCNIKARFGSQLPDINVSGDFSMACDGVQFVNSTEGSSDFIDHNNTAVDSPCWKGAPSSQFSSFDVEAYNSNHTKKKLNEYYEEHQKLQSISDSSRLISEKSGEVRKCDEKECAKNGVGFVLERTLGDIYPSREIMDCPNSPSNKSGILESGFDVQISGPTHFIGAVGPDMALNDVPEGGDVAVHMAERILDSLSSQEDATEPTKLLDPKLNVPTMIKAIHSLSELLFFHLSNDAYSLEEENTETLKHIISNLDLCMTKKVVQVTNMSEPSNSMGDSSDKVGESCNVGATMGNPHPTHETTNTVQPDNMLHMEGKPGVSSLRDDLDITRNDVMDEAIRKVLEENFHFDEGMHSQALLFKNLWLEAEAKLCSISYKARFDRMKIQMEKFKLKAPRENEDVAEMMSKVCISPDPNTASELSHKGRDGPIPKPSIPNVSSSSTSGPGSDSEASDMARFNILRSREENLKPISDEKEKHTEWVDGEHASPVMTRFNILKSREEMSMLMNTEEEKQPGMVDGEHGGPVMARFNILKSREDKSKSINMEEGKQPEMVGDESVMVRFNILKSRDDNSKSVHIEDGRHPEMVDGEFYMGSCIGDQSEDEILNVALKPHFMHESGGLGEGKFGSYVDGSGYESLKEVCPSITNDQTLHSFNSSSRIINQDYAGWRDSSSSDWEHVLKDDFSWKNL</sequence>
<comment type="caution">
    <text evidence="2">The sequence shown here is derived from an EMBL/GenBank/DDBJ whole genome shotgun (WGS) entry which is preliminary data.</text>
</comment>
<dbReference type="Proteomes" id="UP000826271">
    <property type="component" value="Unassembled WGS sequence"/>
</dbReference>
<proteinExistence type="predicted"/>
<evidence type="ECO:0000313" key="3">
    <source>
        <dbReference type="Proteomes" id="UP000826271"/>
    </source>
</evidence>
<keyword evidence="3" id="KW-1185">Reference proteome</keyword>
<reference evidence="2" key="1">
    <citation type="submission" date="2019-10" db="EMBL/GenBank/DDBJ databases">
        <authorList>
            <person name="Zhang R."/>
            <person name="Pan Y."/>
            <person name="Wang J."/>
            <person name="Ma R."/>
            <person name="Yu S."/>
        </authorList>
    </citation>
    <scope>NUCLEOTIDE SEQUENCE</scope>
    <source>
        <strain evidence="2">LA-IB0</strain>
        <tissue evidence="2">Leaf</tissue>
    </source>
</reference>
<feature type="region of interest" description="Disordered" evidence="1">
    <location>
        <begin position="345"/>
        <end position="372"/>
    </location>
</feature>
<evidence type="ECO:0000256" key="1">
    <source>
        <dbReference type="SAM" id="MobiDB-lite"/>
    </source>
</evidence>
<dbReference type="EMBL" id="WHWC01000006">
    <property type="protein sequence ID" value="KAG8381610.1"/>
    <property type="molecule type" value="Genomic_DNA"/>
</dbReference>
<protein>
    <submittedName>
        <fullName evidence="2">Uncharacterized protein</fullName>
    </submittedName>
</protein>
<feature type="compositionally biased region" description="Low complexity" evidence="1">
    <location>
        <begin position="16"/>
        <end position="30"/>
    </location>
</feature>
<organism evidence="2 3">
    <name type="scientific">Buddleja alternifolia</name>
    <dbReference type="NCBI Taxonomy" id="168488"/>
    <lineage>
        <taxon>Eukaryota</taxon>
        <taxon>Viridiplantae</taxon>
        <taxon>Streptophyta</taxon>
        <taxon>Embryophyta</taxon>
        <taxon>Tracheophyta</taxon>
        <taxon>Spermatophyta</taxon>
        <taxon>Magnoliopsida</taxon>
        <taxon>eudicotyledons</taxon>
        <taxon>Gunneridae</taxon>
        <taxon>Pentapetalae</taxon>
        <taxon>asterids</taxon>
        <taxon>lamiids</taxon>
        <taxon>Lamiales</taxon>
        <taxon>Scrophulariaceae</taxon>
        <taxon>Buddlejeae</taxon>
        <taxon>Buddleja</taxon>
    </lineage>
</organism>
<evidence type="ECO:0000313" key="2">
    <source>
        <dbReference type="EMBL" id="KAG8381610.1"/>
    </source>
</evidence>
<feature type="region of interest" description="Disordered" evidence="1">
    <location>
        <begin position="13"/>
        <end position="49"/>
    </location>
</feature>
<name>A0AAV6XQX6_9LAMI</name>